<gene>
    <name evidence="1" type="ORF">QVN81_05455</name>
    <name evidence="2" type="ORF">QVN84_08375</name>
</gene>
<reference evidence="2" key="2">
    <citation type="submission" date="2023-08" db="EMBL/GenBank/DDBJ databases">
        <title>Identification and characterization of horizontal gene transfer across gut microbiota members of farm animals based on homology search.</title>
        <authorList>
            <person name="Schwarzerova J."/>
            <person name="Nykrynova M."/>
            <person name="Jureckova K."/>
            <person name="Cejkova D."/>
            <person name="Rychlik I."/>
        </authorList>
    </citation>
    <scope>NUCLEOTIDE SEQUENCE</scope>
    <source>
        <strain evidence="2">ET15</strain>
        <strain evidence="1">ET37</strain>
    </source>
</reference>
<accession>A0AAW7JI55</accession>
<evidence type="ECO:0000313" key="4">
    <source>
        <dbReference type="Proteomes" id="UP001168478"/>
    </source>
</evidence>
<dbReference type="EMBL" id="JAUEIE010000004">
    <property type="protein sequence ID" value="MDN0022471.1"/>
    <property type="molecule type" value="Genomic_DNA"/>
</dbReference>
<dbReference type="Proteomes" id="UP001168478">
    <property type="component" value="Unassembled WGS sequence"/>
</dbReference>
<organism evidence="2 4">
    <name type="scientific">Leyella lascolaii</name>
    <dbReference type="NCBI Taxonomy" id="1776379"/>
    <lineage>
        <taxon>Bacteria</taxon>
        <taxon>Pseudomonadati</taxon>
        <taxon>Bacteroidota</taxon>
        <taxon>Bacteroidia</taxon>
        <taxon>Bacteroidales</taxon>
        <taxon>Prevotellaceae</taxon>
        <taxon>Leyella</taxon>
    </lineage>
</organism>
<dbReference type="AlphaFoldDB" id="A0AAW7JI55"/>
<evidence type="ECO:0000313" key="2">
    <source>
        <dbReference type="EMBL" id="MDN0025533.1"/>
    </source>
</evidence>
<dbReference type="Proteomes" id="UP001167831">
    <property type="component" value="Unassembled WGS sequence"/>
</dbReference>
<protein>
    <submittedName>
        <fullName evidence="2">Uncharacterized protein</fullName>
    </submittedName>
</protein>
<reference evidence="2" key="1">
    <citation type="submission" date="2023-06" db="EMBL/GenBank/DDBJ databases">
        <authorList>
            <person name="Zeman M."/>
            <person name="Kubasova T."/>
            <person name="Jahodarova E."/>
            <person name="Nykrynova M."/>
            <person name="Rychlik I."/>
        </authorList>
    </citation>
    <scope>NUCLEOTIDE SEQUENCE</scope>
    <source>
        <strain evidence="2">ET15</strain>
        <strain evidence="1">ET37</strain>
    </source>
</reference>
<evidence type="ECO:0000313" key="1">
    <source>
        <dbReference type="EMBL" id="MDN0022471.1"/>
    </source>
</evidence>
<comment type="caution">
    <text evidence="2">The sequence shown here is derived from an EMBL/GenBank/DDBJ whole genome shotgun (WGS) entry which is preliminary data.</text>
</comment>
<sequence length="144" mass="17058">MRNKFIYLGILFILFFVLSINAANKRTKLYMYGVVTSFNDSTIYFTDIMEIDSVWVDSKTGFLYSRNNYSYQLRNYIRNKGVAYPTCVTSYAKKRKDIEKKYSKLKKKYINSKALNIKYIPANEFRYIPIVPDDVVVEEKEESK</sequence>
<dbReference type="EMBL" id="JAUEIF010000006">
    <property type="protein sequence ID" value="MDN0025533.1"/>
    <property type="molecule type" value="Genomic_DNA"/>
</dbReference>
<dbReference type="RefSeq" id="WP_289825005.1">
    <property type="nucleotide sequence ID" value="NZ_JAUEIE010000004.1"/>
</dbReference>
<keyword evidence="3" id="KW-1185">Reference proteome</keyword>
<name>A0AAW7JI55_9BACT</name>
<evidence type="ECO:0000313" key="3">
    <source>
        <dbReference type="Proteomes" id="UP001167831"/>
    </source>
</evidence>
<proteinExistence type="predicted"/>